<proteinExistence type="inferred from homology"/>
<dbReference type="RefSeq" id="WP_200393084.1">
    <property type="nucleotide sequence ID" value="NZ_JAENIO010000072.1"/>
</dbReference>
<comment type="caution">
    <text evidence="3">The sequence shown here is derived from an EMBL/GenBank/DDBJ whole genome shotgun (WGS) entry which is preliminary data.</text>
</comment>
<dbReference type="EMBL" id="JAENIO010000072">
    <property type="protein sequence ID" value="MBK1835649.1"/>
    <property type="molecule type" value="Genomic_DNA"/>
</dbReference>
<dbReference type="PANTHER" id="PTHR35601">
    <property type="entry name" value="TOXIN RELE"/>
    <property type="match status" value="1"/>
</dbReference>
<evidence type="ECO:0000313" key="4">
    <source>
        <dbReference type="Proteomes" id="UP000604083"/>
    </source>
</evidence>
<keyword evidence="2" id="KW-1277">Toxin-antitoxin system</keyword>
<dbReference type="InterPro" id="IPR007712">
    <property type="entry name" value="RelE/ParE_toxin"/>
</dbReference>
<evidence type="ECO:0000313" key="3">
    <source>
        <dbReference type="EMBL" id="MBK1835649.1"/>
    </source>
</evidence>
<dbReference type="AlphaFoldDB" id="A0A934RQJ5"/>
<reference evidence="3" key="1">
    <citation type="submission" date="2021-01" db="EMBL/GenBank/DDBJ databases">
        <title>Modified the classification status of verrucomicrobia.</title>
        <authorList>
            <person name="Feng X."/>
        </authorList>
    </citation>
    <scope>NUCLEOTIDE SEQUENCE</scope>
    <source>
        <strain evidence="3">KCTC 12986</strain>
    </source>
</reference>
<accession>A0A934RQJ5</accession>
<comment type="similarity">
    <text evidence="1">Belongs to the RelE toxin family.</text>
</comment>
<evidence type="ECO:0000256" key="1">
    <source>
        <dbReference type="ARBA" id="ARBA00006226"/>
    </source>
</evidence>
<name>A0A934RQJ5_9BACT</name>
<evidence type="ECO:0000256" key="2">
    <source>
        <dbReference type="ARBA" id="ARBA00022649"/>
    </source>
</evidence>
<dbReference type="PANTHER" id="PTHR35601:SF1">
    <property type="entry name" value="TOXIN RELE"/>
    <property type="match status" value="1"/>
</dbReference>
<organism evidence="3 4">
    <name type="scientific">Roseibacillus ishigakijimensis</name>
    <dbReference type="NCBI Taxonomy" id="454146"/>
    <lineage>
        <taxon>Bacteria</taxon>
        <taxon>Pseudomonadati</taxon>
        <taxon>Verrucomicrobiota</taxon>
        <taxon>Verrucomicrobiia</taxon>
        <taxon>Verrucomicrobiales</taxon>
        <taxon>Verrucomicrobiaceae</taxon>
        <taxon>Roseibacillus</taxon>
    </lineage>
</organism>
<gene>
    <name evidence="3" type="ORF">JIN78_16415</name>
</gene>
<dbReference type="Pfam" id="PF05016">
    <property type="entry name" value="ParE_toxin"/>
    <property type="match status" value="1"/>
</dbReference>
<sequence length="88" mass="10325">MSWDYKLTDKALKQLRKLGPEGSKRIFAYLDGNITGCDDPRQFGKPLSGELGEFWRYRTSHYRMICRIEDSELVVLVVRAGHRRDVYD</sequence>
<dbReference type="InterPro" id="IPR035093">
    <property type="entry name" value="RelE/ParE_toxin_dom_sf"/>
</dbReference>
<dbReference type="Proteomes" id="UP000604083">
    <property type="component" value="Unassembled WGS sequence"/>
</dbReference>
<protein>
    <submittedName>
        <fullName evidence="3">Type II toxin-antitoxin system RelE/ParE family toxin</fullName>
    </submittedName>
</protein>
<keyword evidence="4" id="KW-1185">Reference proteome</keyword>
<dbReference type="SUPFAM" id="SSF143011">
    <property type="entry name" value="RelE-like"/>
    <property type="match status" value="1"/>
</dbReference>
<dbReference type="Gene3D" id="3.30.2310.20">
    <property type="entry name" value="RelE-like"/>
    <property type="match status" value="1"/>
</dbReference>